<comment type="caution">
    <text evidence="5">The sequence shown here is derived from an EMBL/GenBank/DDBJ whole genome shotgun (WGS) entry which is preliminary data.</text>
</comment>
<sequence length="187" mass="21292">MSDDFSRVMNALGTGDALRSEELLPLVYDELRHLAAKRMAGERPGQTLQPTALVHEAWIRLSGDKERDWSDRAHFFRAAAGAMRRILVDRAREKSAIKRGERAETLDIGDLDLADTSRDDRVLLIDEMLERLEAEDPEGARVVALKFFGGLTETEIAEIHGVTERTVRRQWAYAKARLFQMIQEDNE</sequence>
<dbReference type="PANTHER" id="PTHR43133:SF39">
    <property type="entry name" value="SIMILAR TO RNA POLYMERASE SIGMA-E FACTOR"/>
    <property type="match status" value="1"/>
</dbReference>
<dbReference type="Gene3D" id="1.10.10.10">
    <property type="entry name" value="Winged helix-like DNA-binding domain superfamily/Winged helix DNA-binding domain"/>
    <property type="match status" value="1"/>
</dbReference>
<gene>
    <name evidence="5" type="ORF">OKA05_10260</name>
</gene>
<keyword evidence="1" id="KW-0805">Transcription regulation</keyword>
<dbReference type="InterPro" id="IPR053812">
    <property type="entry name" value="HTH_Sigma70_ECF-like"/>
</dbReference>
<dbReference type="NCBIfam" id="TIGR02937">
    <property type="entry name" value="sigma70-ECF"/>
    <property type="match status" value="1"/>
</dbReference>
<dbReference type="InterPro" id="IPR011517">
    <property type="entry name" value="RNA_pol_sigma70_ECF-like"/>
</dbReference>
<feature type="domain" description="RNA polymerase sigma-70 ECF-like HTH" evidence="4">
    <location>
        <begin position="3"/>
        <end position="181"/>
    </location>
</feature>
<keyword evidence="3" id="KW-0804">Transcription</keyword>
<keyword evidence="6" id="KW-1185">Reference proteome</keyword>
<dbReference type="Pfam" id="PF07638">
    <property type="entry name" value="Sigma70_ECF"/>
    <property type="match status" value="1"/>
</dbReference>
<evidence type="ECO:0000313" key="5">
    <source>
        <dbReference type="EMBL" id="MCW1922935.1"/>
    </source>
</evidence>
<dbReference type="InterPro" id="IPR013324">
    <property type="entry name" value="RNA_pol_sigma_r3/r4-like"/>
</dbReference>
<dbReference type="EMBL" id="JAPDDT010000003">
    <property type="protein sequence ID" value="MCW1922935.1"/>
    <property type="molecule type" value="Genomic_DNA"/>
</dbReference>
<dbReference type="NCBIfam" id="TIGR02999">
    <property type="entry name" value="Sig-70_X6"/>
    <property type="match status" value="1"/>
</dbReference>
<dbReference type="InterPro" id="IPR014284">
    <property type="entry name" value="RNA_pol_sigma-70_dom"/>
</dbReference>
<protein>
    <submittedName>
        <fullName evidence="5">ECF-type sigma factor</fullName>
    </submittedName>
</protein>
<dbReference type="PANTHER" id="PTHR43133">
    <property type="entry name" value="RNA POLYMERASE ECF-TYPE SIGMA FACTO"/>
    <property type="match status" value="1"/>
</dbReference>
<dbReference type="SUPFAM" id="SSF88659">
    <property type="entry name" value="Sigma3 and sigma4 domains of RNA polymerase sigma factors"/>
    <property type="match status" value="1"/>
</dbReference>
<evidence type="ECO:0000256" key="1">
    <source>
        <dbReference type="ARBA" id="ARBA00023015"/>
    </source>
</evidence>
<organism evidence="5 6">
    <name type="scientific">Luteolibacter arcticus</name>
    <dbReference type="NCBI Taxonomy" id="1581411"/>
    <lineage>
        <taxon>Bacteria</taxon>
        <taxon>Pseudomonadati</taxon>
        <taxon>Verrucomicrobiota</taxon>
        <taxon>Verrucomicrobiia</taxon>
        <taxon>Verrucomicrobiales</taxon>
        <taxon>Verrucomicrobiaceae</taxon>
        <taxon>Luteolibacter</taxon>
    </lineage>
</organism>
<dbReference type="InterPro" id="IPR036388">
    <property type="entry name" value="WH-like_DNA-bd_sf"/>
</dbReference>
<evidence type="ECO:0000313" key="6">
    <source>
        <dbReference type="Proteomes" id="UP001320876"/>
    </source>
</evidence>
<evidence type="ECO:0000259" key="4">
    <source>
        <dbReference type="Pfam" id="PF07638"/>
    </source>
</evidence>
<reference evidence="5 6" key="1">
    <citation type="submission" date="2022-10" db="EMBL/GenBank/DDBJ databases">
        <title>Luteolibacter arcticus strain CCTCC AB 2014275, whole genome shotgun sequencing project.</title>
        <authorList>
            <person name="Zhao G."/>
            <person name="Shen L."/>
        </authorList>
    </citation>
    <scope>NUCLEOTIDE SEQUENCE [LARGE SCALE GENOMIC DNA]</scope>
    <source>
        <strain evidence="5 6">CCTCC AB 2014275</strain>
    </source>
</reference>
<dbReference type="InterPro" id="IPR039425">
    <property type="entry name" value="RNA_pol_sigma-70-like"/>
</dbReference>
<proteinExistence type="predicted"/>
<keyword evidence="2" id="KW-0731">Sigma factor</keyword>
<dbReference type="Proteomes" id="UP001320876">
    <property type="component" value="Unassembled WGS sequence"/>
</dbReference>
<name>A0ABT3GH67_9BACT</name>
<evidence type="ECO:0000256" key="3">
    <source>
        <dbReference type="ARBA" id="ARBA00023163"/>
    </source>
</evidence>
<accession>A0ABT3GH67</accession>
<evidence type="ECO:0000256" key="2">
    <source>
        <dbReference type="ARBA" id="ARBA00023082"/>
    </source>
</evidence>